<accession>A0A2R7YTU7</accession>
<dbReference type="PANTHER" id="PTHR24305:SF166">
    <property type="entry name" value="CYTOCHROME P450 12A4, MITOCHONDRIAL-RELATED"/>
    <property type="match status" value="1"/>
</dbReference>
<comment type="caution">
    <text evidence="4">The sequence shown here is derived from an EMBL/GenBank/DDBJ whole genome shotgun (WGS) entry which is preliminary data.</text>
</comment>
<comment type="cofactor">
    <cofactor evidence="1">
        <name>heme</name>
        <dbReference type="ChEBI" id="CHEBI:30413"/>
    </cofactor>
</comment>
<evidence type="ECO:0000313" key="5">
    <source>
        <dbReference type="Proteomes" id="UP000244867"/>
    </source>
</evidence>
<gene>
    <name evidence="4" type="ORF">C7S10_16715</name>
</gene>
<dbReference type="Proteomes" id="UP000244867">
    <property type="component" value="Unassembled WGS sequence"/>
</dbReference>
<dbReference type="PANTHER" id="PTHR24305">
    <property type="entry name" value="CYTOCHROME P450"/>
    <property type="match status" value="1"/>
</dbReference>
<comment type="similarity">
    <text evidence="2 3">Belongs to the cytochrome P450 family.</text>
</comment>
<organism evidence="4 5">
    <name type="scientific">Nocardioides currus</name>
    <dbReference type="NCBI Taxonomy" id="2133958"/>
    <lineage>
        <taxon>Bacteria</taxon>
        <taxon>Bacillati</taxon>
        <taxon>Actinomycetota</taxon>
        <taxon>Actinomycetes</taxon>
        <taxon>Propionibacteriales</taxon>
        <taxon>Nocardioidaceae</taxon>
        <taxon>Nocardioides</taxon>
    </lineage>
</organism>
<dbReference type="Pfam" id="PF00067">
    <property type="entry name" value="p450"/>
    <property type="match status" value="1"/>
</dbReference>
<sequence length="339" mass="35906">MATSLETAKRVLMDAASFDFPNNVSRGSDMSGSTADTRTGHYIYPPLSPEQVERGRWLFLAELGDALSGSGFSAGAAEIDAMVLLRRPVARATCSAVLGSLDADSRNEVADLVLAWIDALAPVIASRRSPGRWSRARRGERRARLALDARLGDVLPALGIEDTPQIVATLLAAGVQVPIAAGAWLLIFLAAHPDSDVDPDHAAWEALRVAPPTWATARITTTAVELAGEQVGAGEVVLVSPLLLGRLASLAPDEPDDLTSFCPDRWARDDVRPGAWLPFGAGAHACPGRTLGLGLMRDLATWAGRHELTLAASVTIDESRGILPAPARIIVSPLDDIDR</sequence>
<dbReference type="SUPFAM" id="SSF48264">
    <property type="entry name" value="Cytochrome P450"/>
    <property type="match status" value="1"/>
</dbReference>
<keyword evidence="3" id="KW-0408">Iron</keyword>
<evidence type="ECO:0000256" key="1">
    <source>
        <dbReference type="ARBA" id="ARBA00001971"/>
    </source>
</evidence>
<name>A0A2R7YTU7_9ACTN</name>
<keyword evidence="5" id="KW-1185">Reference proteome</keyword>
<dbReference type="Gene3D" id="1.10.630.10">
    <property type="entry name" value="Cytochrome P450"/>
    <property type="match status" value="1"/>
</dbReference>
<keyword evidence="3" id="KW-0479">Metal-binding</keyword>
<dbReference type="InterPro" id="IPR001128">
    <property type="entry name" value="Cyt_P450"/>
</dbReference>
<dbReference type="GO" id="GO:0005506">
    <property type="term" value="F:iron ion binding"/>
    <property type="evidence" value="ECO:0007669"/>
    <property type="project" value="InterPro"/>
</dbReference>
<dbReference type="GO" id="GO:0016705">
    <property type="term" value="F:oxidoreductase activity, acting on paired donors, with incorporation or reduction of molecular oxygen"/>
    <property type="evidence" value="ECO:0007669"/>
    <property type="project" value="InterPro"/>
</dbReference>
<proteinExistence type="inferred from homology"/>
<evidence type="ECO:0000313" key="4">
    <source>
        <dbReference type="EMBL" id="PUA79734.1"/>
    </source>
</evidence>
<dbReference type="InterPro" id="IPR050121">
    <property type="entry name" value="Cytochrome_P450_monoxygenase"/>
</dbReference>
<dbReference type="EMBL" id="PYXZ01000008">
    <property type="protein sequence ID" value="PUA79734.1"/>
    <property type="molecule type" value="Genomic_DNA"/>
</dbReference>
<evidence type="ECO:0008006" key="6">
    <source>
        <dbReference type="Google" id="ProtNLM"/>
    </source>
</evidence>
<dbReference type="RefSeq" id="WP_108345597.1">
    <property type="nucleotide sequence ID" value="NZ_PYXZ01000008.1"/>
</dbReference>
<keyword evidence="3" id="KW-0503">Monooxygenase</keyword>
<dbReference type="InterPro" id="IPR036396">
    <property type="entry name" value="Cyt_P450_sf"/>
</dbReference>
<evidence type="ECO:0000256" key="3">
    <source>
        <dbReference type="RuleBase" id="RU000461"/>
    </source>
</evidence>
<dbReference type="GO" id="GO:0020037">
    <property type="term" value="F:heme binding"/>
    <property type="evidence" value="ECO:0007669"/>
    <property type="project" value="InterPro"/>
</dbReference>
<dbReference type="InterPro" id="IPR017972">
    <property type="entry name" value="Cyt_P450_CS"/>
</dbReference>
<evidence type="ECO:0000256" key="2">
    <source>
        <dbReference type="ARBA" id="ARBA00010617"/>
    </source>
</evidence>
<dbReference type="AlphaFoldDB" id="A0A2R7YTU7"/>
<reference evidence="4 5" key="1">
    <citation type="submission" date="2018-03" db="EMBL/GenBank/DDBJ databases">
        <authorList>
            <person name="Keele B.F."/>
        </authorList>
    </citation>
    <scope>NUCLEOTIDE SEQUENCE [LARGE SCALE GENOMIC DNA]</scope>
    <source>
        <strain evidence="4 5">IB-3</strain>
    </source>
</reference>
<dbReference type="PROSITE" id="PS00086">
    <property type="entry name" value="CYTOCHROME_P450"/>
    <property type="match status" value="1"/>
</dbReference>
<keyword evidence="3" id="KW-0349">Heme</keyword>
<dbReference type="OrthoDB" id="502624at2"/>
<dbReference type="GO" id="GO:0004497">
    <property type="term" value="F:monooxygenase activity"/>
    <property type="evidence" value="ECO:0007669"/>
    <property type="project" value="UniProtKB-KW"/>
</dbReference>
<keyword evidence="3" id="KW-0560">Oxidoreductase</keyword>
<protein>
    <recommendedName>
        <fullName evidence="6">Cytochrome P450</fullName>
    </recommendedName>
</protein>